<feature type="transmembrane region" description="Helical" evidence="9">
    <location>
        <begin position="95"/>
        <end position="119"/>
    </location>
</feature>
<dbReference type="RefSeq" id="WP_379583416.1">
    <property type="nucleotide sequence ID" value="NZ_JBHSQW010000010.1"/>
</dbReference>
<proteinExistence type="inferred from homology"/>
<dbReference type="PANTHER" id="PTHR11795:SF450">
    <property type="entry name" value="ABC TRANSPORTER PERMEASE PROTEIN"/>
    <property type="match status" value="1"/>
</dbReference>
<dbReference type="InterPro" id="IPR052157">
    <property type="entry name" value="BCAA_transport_permease"/>
</dbReference>
<comment type="caution">
    <text evidence="10">The sequence shown here is derived from an EMBL/GenBank/DDBJ whole genome shotgun (WGS) entry which is preliminary data.</text>
</comment>
<evidence type="ECO:0000256" key="1">
    <source>
        <dbReference type="ARBA" id="ARBA00004651"/>
    </source>
</evidence>
<comment type="subcellular location">
    <subcellularLocation>
        <location evidence="1">Cell membrane</location>
        <topology evidence="1">Multi-pass membrane protein</topology>
    </subcellularLocation>
</comment>
<keyword evidence="4 9" id="KW-0812">Transmembrane</keyword>
<keyword evidence="7 9" id="KW-0472">Membrane</keyword>
<evidence type="ECO:0000256" key="3">
    <source>
        <dbReference type="ARBA" id="ARBA00022475"/>
    </source>
</evidence>
<protein>
    <submittedName>
        <fullName evidence="10">Branched-chain amino acid ABC transporter permease</fullName>
    </submittedName>
</protein>
<dbReference type="PANTHER" id="PTHR11795">
    <property type="entry name" value="BRANCHED-CHAIN AMINO ACID TRANSPORT SYSTEM PERMEASE PROTEIN LIVH"/>
    <property type="match status" value="1"/>
</dbReference>
<keyword evidence="5" id="KW-0029">Amino-acid transport</keyword>
<keyword evidence="3" id="KW-1003">Cell membrane</keyword>
<dbReference type="Pfam" id="PF02653">
    <property type="entry name" value="BPD_transp_2"/>
    <property type="match status" value="1"/>
</dbReference>
<evidence type="ECO:0000256" key="8">
    <source>
        <dbReference type="ARBA" id="ARBA00037998"/>
    </source>
</evidence>
<name>A0ABW1IZ68_9PSEU</name>
<evidence type="ECO:0000256" key="4">
    <source>
        <dbReference type="ARBA" id="ARBA00022692"/>
    </source>
</evidence>
<evidence type="ECO:0000313" key="11">
    <source>
        <dbReference type="Proteomes" id="UP001596302"/>
    </source>
</evidence>
<organism evidence="10 11">
    <name type="scientific">Pseudonocardia hispaniensis</name>
    <dbReference type="NCBI Taxonomy" id="904933"/>
    <lineage>
        <taxon>Bacteria</taxon>
        <taxon>Bacillati</taxon>
        <taxon>Actinomycetota</taxon>
        <taxon>Actinomycetes</taxon>
        <taxon>Pseudonocardiales</taxon>
        <taxon>Pseudonocardiaceae</taxon>
        <taxon>Pseudonocardia</taxon>
    </lineage>
</organism>
<reference evidence="11" key="1">
    <citation type="journal article" date="2019" name="Int. J. Syst. Evol. Microbiol.">
        <title>The Global Catalogue of Microorganisms (GCM) 10K type strain sequencing project: providing services to taxonomists for standard genome sequencing and annotation.</title>
        <authorList>
            <consortium name="The Broad Institute Genomics Platform"/>
            <consortium name="The Broad Institute Genome Sequencing Center for Infectious Disease"/>
            <person name="Wu L."/>
            <person name="Ma J."/>
        </authorList>
    </citation>
    <scope>NUCLEOTIDE SEQUENCE [LARGE SCALE GENOMIC DNA]</scope>
    <source>
        <strain evidence="11">CCM 8391</strain>
    </source>
</reference>
<feature type="transmembrane region" description="Helical" evidence="9">
    <location>
        <begin position="139"/>
        <end position="158"/>
    </location>
</feature>
<evidence type="ECO:0000256" key="6">
    <source>
        <dbReference type="ARBA" id="ARBA00022989"/>
    </source>
</evidence>
<dbReference type="Proteomes" id="UP001596302">
    <property type="component" value="Unassembled WGS sequence"/>
</dbReference>
<feature type="transmembrane region" description="Helical" evidence="9">
    <location>
        <begin position="64"/>
        <end position="83"/>
    </location>
</feature>
<feature type="transmembrane region" description="Helical" evidence="9">
    <location>
        <begin position="6"/>
        <end position="29"/>
    </location>
</feature>
<gene>
    <name evidence="10" type="ORF">ACFQE5_05280</name>
</gene>
<keyword evidence="6 9" id="KW-1133">Transmembrane helix</keyword>
<evidence type="ECO:0000256" key="5">
    <source>
        <dbReference type="ARBA" id="ARBA00022970"/>
    </source>
</evidence>
<feature type="transmembrane region" description="Helical" evidence="9">
    <location>
        <begin position="187"/>
        <end position="209"/>
    </location>
</feature>
<evidence type="ECO:0000313" key="10">
    <source>
        <dbReference type="EMBL" id="MFC5993627.1"/>
    </source>
</evidence>
<evidence type="ECO:0000256" key="9">
    <source>
        <dbReference type="SAM" id="Phobius"/>
    </source>
</evidence>
<dbReference type="InterPro" id="IPR001851">
    <property type="entry name" value="ABC_transp_permease"/>
</dbReference>
<evidence type="ECO:0000256" key="2">
    <source>
        <dbReference type="ARBA" id="ARBA00022448"/>
    </source>
</evidence>
<dbReference type="EMBL" id="JBHSQW010000010">
    <property type="protein sequence ID" value="MFC5993627.1"/>
    <property type="molecule type" value="Genomic_DNA"/>
</dbReference>
<keyword evidence="2" id="KW-0813">Transport</keyword>
<keyword evidence="11" id="KW-1185">Reference proteome</keyword>
<feature type="transmembrane region" description="Helical" evidence="9">
    <location>
        <begin position="264"/>
        <end position="284"/>
    </location>
</feature>
<dbReference type="CDD" id="cd06582">
    <property type="entry name" value="TM_PBP1_LivH_like"/>
    <property type="match status" value="1"/>
</dbReference>
<evidence type="ECO:0000256" key="7">
    <source>
        <dbReference type="ARBA" id="ARBA00023136"/>
    </source>
</evidence>
<sequence length="290" mass="29458">MAEAMQYLVTGLGVGLVYAIIGLGLVLIYQVTGVINFAQGEFVMAGGLTFALAAEAGWPLGAGLGAAILVAGLLGVLVEKLVIAPRRDMNPGRQVFLTLGAGIAIRGVALVLIGTNPHFAPPITSGPPVEFFGARLPQQYLWILLSAAVVSLGLWFFLNRTLLGVSMRAVAIDRMASRIVGVSPGRMSLLAFALGGMLAGLAGSVLAPLQSPDSMMGLHLGLYGFAAAAIGGLGSTVGAAVGGLVLGVVSSVAVGFLPSGYQNAVAFGLLAIILLVRPSGLLGWKAVTRV</sequence>
<accession>A0ABW1IZ68</accession>
<comment type="similarity">
    <text evidence="8">Belongs to the binding-protein-dependent transport system permease family. LivHM subfamily.</text>
</comment>